<proteinExistence type="predicted"/>
<feature type="compositionally biased region" description="Low complexity" evidence="1">
    <location>
        <begin position="580"/>
        <end position="593"/>
    </location>
</feature>
<dbReference type="PROSITE" id="PS50896">
    <property type="entry name" value="LISH"/>
    <property type="match status" value="1"/>
</dbReference>
<evidence type="ECO:0000313" key="2">
    <source>
        <dbReference type="EMBL" id="KAF2430138.1"/>
    </source>
</evidence>
<feature type="region of interest" description="Disordered" evidence="1">
    <location>
        <begin position="490"/>
        <end position="648"/>
    </location>
</feature>
<dbReference type="EMBL" id="MU007041">
    <property type="protein sequence ID" value="KAF2430138.1"/>
    <property type="molecule type" value="Genomic_DNA"/>
</dbReference>
<dbReference type="InterPro" id="IPR006594">
    <property type="entry name" value="LisH"/>
</dbReference>
<feature type="region of interest" description="Disordered" evidence="1">
    <location>
        <begin position="197"/>
        <end position="259"/>
    </location>
</feature>
<feature type="compositionally biased region" description="Low complexity" evidence="1">
    <location>
        <begin position="249"/>
        <end position="259"/>
    </location>
</feature>
<protein>
    <recommendedName>
        <fullName evidence="4">LisH domain-containing protein</fullName>
    </recommendedName>
</protein>
<dbReference type="AlphaFoldDB" id="A0A9P4NRI7"/>
<evidence type="ECO:0008006" key="4">
    <source>
        <dbReference type="Google" id="ProtNLM"/>
    </source>
</evidence>
<sequence>MVTMNAGGGGPVGAPMVNNVANTTRQQQSQEDQQRLNTYIYDYLCRNGHFDLARSFIQKCPIRSKPRNGDEDMDIDSKDFDSKRPEDLPYPDVPAHRSEQAFLYDWWCQFWDIYGAAKNKNHPKGTTAESYLNHNMAQTKMRQQMQQQMLQRTDQNMIMRQQFANNSMTMQPNGINMAKQAVINNRNNAPNLQMQQKLMAQQTQMQRDGSMGDNRGQSPNSIEAMGSPSKRPRTDGGNFNGQPGPAGRGQPMPNQQMGNNPNGGMLLQNGLPNDMNQQQMNAFSAQAANGQSEAMKAMQANGGPQNMENIDFMTSQRLNGSNNGGSHGSHALQDYQMQLMLLEQQNKKRLLMARQEQENINSVPGSGAGGGNGGNMTQGAFAAPAMSPSGSRAGPSPNPNDQMKRVVGTPKMGQGVIPGGSPMPEMQNRGSPAPGFDAPIPQGAVRPGQQFFNGMGGNPAMMAQQAPSSHPGFNNMQQMSNMNPQAMEQMRMNGQGRFPNGQAFPNQPPQMMQGGQPQQVGTPQQRNTTMPPPPAPAQDQRTQPSSPAQQPAPPTPSQAPKNAPKGKKEGGAAKKKAPAKKNAAAATPAADASEPPPTPTPSTPITPMNQASFNNNKNGPHAQPNQVPPPQQQPMDVTGTPFGDNLDGGFGNLDFAVDGPDVLENFDFDSFLHNTEDTSFGNFDLMNFDNVNGVEAGAE</sequence>
<feature type="region of interest" description="Disordered" evidence="1">
    <location>
        <begin position="361"/>
        <end position="404"/>
    </location>
</feature>
<evidence type="ECO:0000313" key="3">
    <source>
        <dbReference type="Proteomes" id="UP000800235"/>
    </source>
</evidence>
<name>A0A9P4NRI7_9PEZI</name>
<reference evidence="2" key="1">
    <citation type="journal article" date="2020" name="Stud. Mycol.">
        <title>101 Dothideomycetes genomes: a test case for predicting lifestyles and emergence of pathogens.</title>
        <authorList>
            <person name="Haridas S."/>
            <person name="Albert R."/>
            <person name="Binder M."/>
            <person name="Bloem J."/>
            <person name="Labutti K."/>
            <person name="Salamov A."/>
            <person name="Andreopoulos B."/>
            <person name="Baker S."/>
            <person name="Barry K."/>
            <person name="Bills G."/>
            <person name="Bluhm B."/>
            <person name="Cannon C."/>
            <person name="Castanera R."/>
            <person name="Culley D."/>
            <person name="Daum C."/>
            <person name="Ezra D."/>
            <person name="Gonzalez J."/>
            <person name="Henrissat B."/>
            <person name="Kuo A."/>
            <person name="Liang C."/>
            <person name="Lipzen A."/>
            <person name="Lutzoni F."/>
            <person name="Magnuson J."/>
            <person name="Mondo S."/>
            <person name="Nolan M."/>
            <person name="Ohm R."/>
            <person name="Pangilinan J."/>
            <person name="Park H.-J."/>
            <person name="Ramirez L."/>
            <person name="Alfaro M."/>
            <person name="Sun H."/>
            <person name="Tritt A."/>
            <person name="Yoshinaga Y."/>
            <person name="Zwiers L.-H."/>
            <person name="Turgeon B."/>
            <person name="Goodwin S."/>
            <person name="Spatafora J."/>
            <person name="Crous P."/>
            <person name="Grigoriev I."/>
        </authorList>
    </citation>
    <scope>NUCLEOTIDE SEQUENCE</scope>
    <source>
        <strain evidence="2">CBS 130266</strain>
    </source>
</reference>
<feature type="region of interest" description="Disordered" evidence="1">
    <location>
        <begin position="62"/>
        <end position="92"/>
    </location>
</feature>
<accession>A0A9P4NRI7</accession>
<dbReference type="OrthoDB" id="5600002at2759"/>
<feature type="compositionally biased region" description="Gly residues" evidence="1">
    <location>
        <begin position="366"/>
        <end position="376"/>
    </location>
</feature>
<dbReference type="Proteomes" id="UP000800235">
    <property type="component" value="Unassembled WGS sequence"/>
</dbReference>
<gene>
    <name evidence="2" type="ORF">EJ08DRAFT_661108</name>
</gene>
<comment type="caution">
    <text evidence="2">The sequence shown here is derived from an EMBL/GenBank/DDBJ whole genome shotgun (WGS) entry which is preliminary data.</text>
</comment>
<feature type="compositionally biased region" description="Low complexity" evidence="1">
    <location>
        <begin position="509"/>
        <end position="525"/>
    </location>
</feature>
<feature type="compositionally biased region" description="Polar residues" evidence="1">
    <location>
        <begin position="605"/>
        <end position="618"/>
    </location>
</feature>
<feature type="compositionally biased region" description="Low complexity" evidence="1">
    <location>
        <begin position="197"/>
        <end position="206"/>
    </location>
</feature>
<organism evidence="2 3">
    <name type="scientific">Tothia fuscella</name>
    <dbReference type="NCBI Taxonomy" id="1048955"/>
    <lineage>
        <taxon>Eukaryota</taxon>
        <taxon>Fungi</taxon>
        <taxon>Dikarya</taxon>
        <taxon>Ascomycota</taxon>
        <taxon>Pezizomycotina</taxon>
        <taxon>Dothideomycetes</taxon>
        <taxon>Pleosporomycetidae</taxon>
        <taxon>Venturiales</taxon>
        <taxon>Cylindrosympodiaceae</taxon>
        <taxon>Tothia</taxon>
    </lineage>
</organism>
<feature type="compositionally biased region" description="Basic and acidic residues" evidence="1">
    <location>
        <begin position="67"/>
        <end position="87"/>
    </location>
</feature>
<evidence type="ECO:0000256" key="1">
    <source>
        <dbReference type="SAM" id="MobiDB-lite"/>
    </source>
</evidence>
<keyword evidence="3" id="KW-1185">Reference proteome</keyword>
<feature type="compositionally biased region" description="Pro residues" evidence="1">
    <location>
        <begin position="594"/>
        <end position="604"/>
    </location>
</feature>